<dbReference type="EMBL" id="OCYT01000058">
    <property type="protein sequence ID" value="SON77919.1"/>
    <property type="molecule type" value="Genomic_DNA"/>
</dbReference>
<protein>
    <submittedName>
        <fullName evidence="2">GlyA</fullName>
    </submittedName>
</protein>
<accession>A0AB38DWH6</accession>
<evidence type="ECO:0000313" key="2">
    <source>
        <dbReference type="EMBL" id="SON83564.1"/>
    </source>
</evidence>
<organism evidence="2 3">
    <name type="scientific">Xanthomonas campestris pv. phaseoli</name>
    <dbReference type="NCBI Taxonomy" id="317013"/>
    <lineage>
        <taxon>Bacteria</taxon>
        <taxon>Pseudomonadati</taxon>
        <taxon>Pseudomonadota</taxon>
        <taxon>Gammaproteobacteria</taxon>
        <taxon>Lysobacterales</taxon>
        <taxon>Lysobacteraceae</taxon>
        <taxon>Xanthomonas</taxon>
    </lineage>
</organism>
<dbReference type="EMBL" id="OCYS01000053">
    <property type="protein sequence ID" value="SON83564.1"/>
    <property type="molecule type" value="Genomic_DNA"/>
</dbReference>
<proteinExistence type="predicted"/>
<dbReference type="AlphaFoldDB" id="A0AB38DWH6"/>
<gene>
    <name evidence="2" type="primary">glyA</name>
    <name evidence="1" type="ORF">XAP6984_1500004</name>
    <name evidence="2" type="ORF">XAP7430_1460004</name>
</gene>
<evidence type="ECO:0000313" key="3">
    <source>
        <dbReference type="Proteomes" id="UP000234166"/>
    </source>
</evidence>
<name>A0AB38DWH6_XANCH</name>
<comment type="caution">
    <text evidence="2">The sequence shown here is derived from an EMBL/GenBank/DDBJ whole genome shotgun (WGS) entry which is preliminary data.</text>
</comment>
<dbReference type="Proteomes" id="UP000234181">
    <property type="component" value="Unassembled WGS sequence"/>
</dbReference>
<reference evidence="3 4" key="1">
    <citation type="submission" date="2017-10" db="EMBL/GenBank/DDBJ databases">
        <authorList>
            <person name="Regsiter A."/>
            <person name="William W."/>
        </authorList>
    </citation>
    <scope>NUCLEOTIDE SEQUENCE [LARGE SCALE GENOMIC DNA]</scope>
    <source>
        <strain evidence="1 4">CFBP6984</strain>
        <strain evidence="2 3">CFBP7430</strain>
    </source>
</reference>
<evidence type="ECO:0000313" key="4">
    <source>
        <dbReference type="Proteomes" id="UP000234181"/>
    </source>
</evidence>
<keyword evidence="4" id="KW-1185">Reference proteome</keyword>
<dbReference type="Proteomes" id="UP000234166">
    <property type="component" value="Unassembled WGS sequence"/>
</dbReference>
<sequence>MQDAFCANSVRDVLTAIFIFIGLLVADQAIAQSPKQNLQYFAVCQSGPCDIYNGRSRDPFGYRTRMYSGENEAASRAIADYLEIDGWDVAEIQSLWRRKCERAEVTTFPVVYYPFPQQWIGRVDFTHECYTYRPDGLSPPSSSAPYVRSIAISANCRPGFVVKDYDTGECWRVPSACPGYPENSTFGCGESVAELQATRKSWVDPRRLFHSQQECIARTSCELRCQMDNCQWMDLVIPAFTRPYLDGDGIWPIVETNCGAMQGLLSVVPGGKWIADRECFSTMGWNHVQIDLKAAPEAHGCGTQKDWDLVGDQIAPCLLKTDPGYPNQYYEFGGVFVRLARERVRSQCLASRNARGLPIDINSGFGGKVCRAGP</sequence>
<evidence type="ECO:0000313" key="1">
    <source>
        <dbReference type="EMBL" id="SON77919.1"/>
    </source>
</evidence>